<keyword evidence="1" id="KW-0812">Transmembrane</keyword>
<proteinExistence type="predicted"/>
<feature type="transmembrane region" description="Helical" evidence="1">
    <location>
        <begin position="78"/>
        <end position="96"/>
    </location>
</feature>
<dbReference type="AlphaFoldDB" id="A0A5M6D3K0"/>
<evidence type="ECO:0000256" key="1">
    <source>
        <dbReference type="SAM" id="Phobius"/>
    </source>
</evidence>
<dbReference type="Proteomes" id="UP000323426">
    <property type="component" value="Unassembled WGS sequence"/>
</dbReference>
<dbReference type="RefSeq" id="WP_146905161.1">
    <property type="nucleotide sequence ID" value="NZ_VWSF01000019.1"/>
</dbReference>
<name>A0A5M6D3K0_9BACT</name>
<comment type="caution">
    <text evidence="2">The sequence shown here is derived from an EMBL/GenBank/DDBJ whole genome shotgun (WGS) entry which is preliminary data.</text>
</comment>
<keyword evidence="1" id="KW-0472">Membrane</keyword>
<keyword evidence="1" id="KW-1133">Transmembrane helix</keyword>
<dbReference type="EMBL" id="VWSF01000019">
    <property type="protein sequence ID" value="KAA5542054.1"/>
    <property type="molecule type" value="Genomic_DNA"/>
</dbReference>
<evidence type="ECO:0000313" key="2">
    <source>
        <dbReference type="EMBL" id="KAA5542054.1"/>
    </source>
</evidence>
<protein>
    <submittedName>
        <fullName evidence="2">Uncharacterized protein</fullName>
    </submittedName>
</protein>
<sequence>MTKNSTLAFATAWAFLVVFAIHFLDFPGSVPRFLELSNGGILLDQVPSFTVEATYQRLSDYEEEGRKSYAFRNLTVDILLPLSVLPFLFVLMLRAVTSLQLNRSLRVLLISLPFTYVIFDFAENVAVLVLLNNYPQRMHLLAGILPYVTSVKRAASLLALFVPLVIMGVRFLLSRINRRGGR</sequence>
<accession>A0A5M6D3K0</accession>
<keyword evidence="3" id="KW-1185">Reference proteome</keyword>
<organism evidence="2 3">
    <name type="scientific">Adhaeribacter rhizoryzae</name>
    <dbReference type="NCBI Taxonomy" id="2607907"/>
    <lineage>
        <taxon>Bacteria</taxon>
        <taxon>Pseudomonadati</taxon>
        <taxon>Bacteroidota</taxon>
        <taxon>Cytophagia</taxon>
        <taxon>Cytophagales</taxon>
        <taxon>Hymenobacteraceae</taxon>
        <taxon>Adhaeribacter</taxon>
    </lineage>
</organism>
<evidence type="ECO:0000313" key="3">
    <source>
        <dbReference type="Proteomes" id="UP000323426"/>
    </source>
</evidence>
<reference evidence="2 3" key="1">
    <citation type="submission" date="2019-09" db="EMBL/GenBank/DDBJ databases">
        <title>Genome sequence and assembly of Adhaeribacter sp.</title>
        <authorList>
            <person name="Chhetri G."/>
        </authorList>
    </citation>
    <scope>NUCLEOTIDE SEQUENCE [LARGE SCALE GENOMIC DNA]</scope>
    <source>
        <strain evidence="2 3">DK36</strain>
    </source>
</reference>
<gene>
    <name evidence="2" type="ORF">F0145_19905</name>
</gene>
<feature type="transmembrane region" description="Helical" evidence="1">
    <location>
        <begin position="154"/>
        <end position="173"/>
    </location>
</feature>
<feature type="transmembrane region" description="Helical" evidence="1">
    <location>
        <begin position="108"/>
        <end position="134"/>
    </location>
</feature>